<sequence length="971" mass="109903">MALSTESAQTGLESAMRQSEVPDFDAIYVEAWNSVIAQCQTRLERVHLVEAMAVKNPDDFRRTLVQLQNEHSGSPQVSSIVRNLLPTLGHYEEFASTFVKLMKGNVETSMMWGLLSLVIRFSLDSPKVRDRATDLVRRIGHKLDYLNEYGRSSNDSRMKEVSAQVHTDLVHLWLNIITVFKDTPEGSLELKDVISQFDEFMGKLDDAVARIKDIVNLALAIQMRDRENFHSRMETLSLSGSSEEVVETPHYRLPAARNPRFFGRNTELKDIRSHLAQQSVLDSPASLLLYGMGGVGKSEIALHYALDHMKDYRVILWFHAADSTIEASFSDAAVELKIPDTKKDAHPQNRVRLLQWLQRTKLHWLLIYDNVESADVLQEFWPVAKQGAILLTSRKYVFAMQPANGGIEILPFSVDAGLRYVLGIISGQATGTTSQTPKLDSPKEMSTEVEAAQRLSEYLGGHPLALTQASSLAWRRKWPTKKLVEYYQKFPRVVHQKLDPVLLHAGYSLSMSTVFLVSFESLSDGAIRILTIMSFFQPDQIPEDIFVVEEGVDLPPELEFLRDEMLVSDCIQELTDLSLVRRASEGDRLSVHQLVQMEVQHYAKTGSRQMNFDLAARVLCVAFPHQQDERFGGRLLPCSRYIQHVYALRDNFLLTGRGETALQPSDSFCVLLRNASWYCVEIHNTKELGPTVQTAIDAARLTGFVAREPRHYAQLCNCASRLWAQRGNFDKALELMLECKSIRERINADLWSAINNLGNIYFSQGKSELALETHKQCMALYEDETDMPRHALRMNRLNRGRTLTVLGRYDEAAVLIRGAEEVNDDWLMAIHIKYHFCLLQRARGNLEESIHGLEAAIEEIKAGQPYQSLLDAACHYKIGCILFQMGKPDAAIYLQRSYDIHRLRGSLPCEVARVAFMLANALSGSFIEEDIQRASRLREEAERIRGDLGGLARQEPASEATFDSLVDGQLR</sequence>
<dbReference type="EMBL" id="JAULSV010000001">
    <property type="protein sequence ID" value="KAK0657889.1"/>
    <property type="molecule type" value="Genomic_DNA"/>
</dbReference>
<dbReference type="InterPro" id="IPR027417">
    <property type="entry name" value="P-loop_NTPase"/>
</dbReference>
<dbReference type="AlphaFoldDB" id="A0AA40D2J2"/>
<evidence type="ECO:0000259" key="2">
    <source>
        <dbReference type="Pfam" id="PF25000"/>
    </source>
</evidence>
<dbReference type="Pfam" id="PF13374">
    <property type="entry name" value="TPR_10"/>
    <property type="match status" value="1"/>
</dbReference>
<dbReference type="SUPFAM" id="SSF52540">
    <property type="entry name" value="P-loop containing nucleoside triphosphate hydrolases"/>
    <property type="match status" value="1"/>
</dbReference>
<dbReference type="InterPro" id="IPR056681">
    <property type="entry name" value="DUF7779"/>
</dbReference>
<dbReference type="InterPro" id="IPR019734">
    <property type="entry name" value="TPR_rpt"/>
</dbReference>
<proteinExistence type="predicted"/>
<dbReference type="Proteomes" id="UP001174936">
    <property type="component" value="Unassembled WGS sequence"/>
</dbReference>
<protein>
    <recommendedName>
        <fullName evidence="2">DUF7779 domain-containing protein</fullName>
    </recommendedName>
</protein>
<dbReference type="Pfam" id="PF25000">
    <property type="entry name" value="DUF7779"/>
    <property type="match status" value="1"/>
</dbReference>
<name>A0AA40D2J2_9PEZI</name>
<dbReference type="SMART" id="SM00028">
    <property type="entry name" value="TPR"/>
    <property type="match status" value="3"/>
</dbReference>
<dbReference type="InterPro" id="IPR011990">
    <property type="entry name" value="TPR-like_helical_dom_sf"/>
</dbReference>
<dbReference type="PANTHER" id="PTHR35205:SF1">
    <property type="entry name" value="ZU5 DOMAIN-CONTAINING PROTEIN"/>
    <property type="match status" value="1"/>
</dbReference>
<dbReference type="Gene3D" id="1.25.40.10">
    <property type="entry name" value="Tetratricopeptide repeat domain"/>
    <property type="match status" value="2"/>
</dbReference>
<reference evidence="3" key="1">
    <citation type="submission" date="2023-06" db="EMBL/GenBank/DDBJ databases">
        <title>Genome-scale phylogeny and comparative genomics of the fungal order Sordariales.</title>
        <authorList>
            <consortium name="Lawrence Berkeley National Laboratory"/>
            <person name="Hensen N."/>
            <person name="Bonometti L."/>
            <person name="Westerberg I."/>
            <person name="Brannstrom I.O."/>
            <person name="Guillou S."/>
            <person name="Cros-Aarteil S."/>
            <person name="Calhoun S."/>
            <person name="Haridas S."/>
            <person name="Kuo A."/>
            <person name="Mondo S."/>
            <person name="Pangilinan J."/>
            <person name="Riley R."/>
            <person name="Labutti K."/>
            <person name="Andreopoulos B."/>
            <person name="Lipzen A."/>
            <person name="Chen C."/>
            <person name="Yanf M."/>
            <person name="Daum C."/>
            <person name="Ng V."/>
            <person name="Clum A."/>
            <person name="Steindorff A."/>
            <person name="Ohm R."/>
            <person name="Martin F."/>
            <person name="Silar P."/>
            <person name="Natvig D."/>
            <person name="Lalanne C."/>
            <person name="Gautier V."/>
            <person name="Ament-Velasquez S.L."/>
            <person name="Kruys A."/>
            <person name="Hutchinson M.I."/>
            <person name="Powell A.J."/>
            <person name="Barry K."/>
            <person name="Miller A.N."/>
            <person name="Grigoriev I.V."/>
            <person name="Debuchy R."/>
            <person name="Gladieux P."/>
            <person name="Thoren M.H."/>
            <person name="Johannesson H."/>
        </authorList>
    </citation>
    <scope>NUCLEOTIDE SEQUENCE</scope>
    <source>
        <strain evidence="3">SMH2532-1</strain>
    </source>
</reference>
<comment type="caution">
    <text evidence="3">The sequence shown here is derived from an EMBL/GenBank/DDBJ whole genome shotgun (WGS) entry which is preliminary data.</text>
</comment>
<evidence type="ECO:0000313" key="4">
    <source>
        <dbReference type="Proteomes" id="UP001174936"/>
    </source>
</evidence>
<accession>A0AA40D2J2</accession>
<dbReference type="SUPFAM" id="SSF48452">
    <property type="entry name" value="TPR-like"/>
    <property type="match status" value="1"/>
</dbReference>
<feature type="domain" description="DUF7779" evidence="2">
    <location>
        <begin position="518"/>
        <end position="601"/>
    </location>
</feature>
<evidence type="ECO:0000256" key="1">
    <source>
        <dbReference type="PROSITE-ProRule" id="PRU00339"/>
    </source>
</evidence>
<gene>
    <name evidence="3" type="ORF">B0T16DRAFT_69624</name>
</gene>
<dbReference type="PROSITE" id="PS50005">
    <property type="entry name" value="TPR"/>
    <property type="match status" value="1"/>
</dbReference>
<keyword evidence="1" id="KW-0802">TPR repeat</keyword>
<organism evidence="3 4">
    <name type="scientific">Cercophora newfieldiana</name>
    <dbReference type="NCBI Taxonomy" id="92897"/>
    <lineage>
        <taxon>Eukaryota</taxon>
        <taxon>Fungi</taxon>
        <taxon>Dikarya</taxon>
        <taxon>Ascomycota</taxon>
        <taxon>Pezizomycotina</taxon>
        <taxon>Sordariomycetes</taxon>
        <taxon>Sordariomycetidae</taxon>
        <taxon>Sordariales</taxon>
        <taxon>Lasiosphaeriaceae</taxon>
        <taxon>Cercophora</taxon>
    </lineage>
</organism>
<evidence type="ECO:0000313" key="3">
    <source>
        <dbReference type="EMBL" id="KAK0657889.1"/>
    </source>
</evidence>
<feature type="repeat" description="TPR" evidence="1">
    <location>
        <begin position="751"/>
        <end position="784"/>
    </location>
</feature>
<dbReference type="PANTHER" id="PTHR35205">
    <property type="entry name" value="NB-ARC AND TPR DOMAIN PROTEIN"/>
    <property type="match status" value="1"/>
</dbReference>
<dbReference type="Gene3D" id="3.40.50.300">
    <property type="entry name" value="P-loop containing nucleotide triphosphate hydrolases"/>
    <property type="match status" value="1"/>
</dbReference>
<keyword evidence="4" id="KW-1185">Reference proteome</keyword>